<dbReference type="PROSITE" id="PS01152">
    <property type="entry name" value="HESB"/>
    <property type="match status" value="1"/>
</dbReference>
<dbReference type="EMBL" id="GL832971">
    <property type="protein sequence ID" value="EGD75213.1"/>
    <property type="molecule type" value="Genomic_DNA"/>
</dbReference>
<dbReference type="GO" id="GO:0005739">
    <property type="term" value="C:mitochondrion"/>
    <property type="evidence" value="ECO:0007669"/>
    <property type="project" value="TreeGrafter"/>
</dbReference>
<dbReference type="KEGG" id="sre:PTSG_06864"/>
<dbReference type="InParanoid" id="F2UF13"/>
<dbReference type="STRING" id="946362.F2UF13"/>
<comment type="similarity">
    <text evidence="1">Belongs to the HesB/IscA family.</text>
</comment>
<dbReference type="SUPFAM" id="SSF89360">
    <property type="entry name" value="HesB-like domain"/>
    <property type="match status" value="1"/>
</dbReference>
<name>F2UF13_SALR5</name>
<dbReference type="OMA" id="LYIYGMQ"/>
<dbReference type="NCBIfam" id="TIGR00049">
    <property type="entry name" value="iron-sulfur cluster assembly accessory protein"/>
    <property type="match status" value="1"/>
</dbReference>
<dbReference type="InterPro" id="IPR050322">
    <property type="entry name" value="Fe-S_cluster_asmbl/transfer"/>
</dbReference>
<evidence type="ECO:0000259" key="2">
    <source>
        <dbReference type="Pfam" id="PF01521"/>
    </source>
</evidence>
<evidence type="ECO:0000313" key="4">
    <source>
        <dbReference type="Proteomes" id="UP000007799"/>
    </source>
</evidence>
<dbReference type="AlphaFoldDB" id="F2UF13"/>
<evidence type="ECO:0000313" key="3">
    <source>
        <dbReference type="EMBL" id="EGD75213.1"/>
    </source>
</evidence>
<dbReference type="GO" id="GO:0051537">
    <property type="term" value="F:2 iron, 2 sulfur cluster binding"/>
    <property type="evidence" value="ECO:0007669"/>
    <property type="project" value="TreeGrafter"/>
</dbReference>
<protein>
    <submittedName>
        <fullName evidence="3">Iron sulfur assembly protein 1</fullName>
    </submittedName>
</protein>
<dbReference type="PANTHER" id="PTHR10072:SF41">
    <property type="entry name" value="IRON-SULFUR CLUSTER ASSEMBLY 1 HOMOLOG, MITOCHONDRIAL"/>
    <property type="match status" value="1"/>
</dbReference>
<dbReference type="InterPro" id="IPR035903">
    <property type="entry name" value="HesB-like_dom_sf"/>
</dbReference>
<dbReference type="InterPro" id="IPR017870">
    <property type="entry name" value="FeS_cluster_insertion_CS"/>
</dbReference>
<dbReference type="GO" id="GO:0016226">
    <property type="term" value="P:iron-sulfur cluster assembly"/>
    <property type="evidence" value="ECO:0007669"/>
    <property type="project" value="InterPro"/>
</dbReference>
<dbReference type="InterPro" id="IPR000361">
    <property type="entry name" value="ATAP_core_dom"/>
</dbReference>
<gene>
    <name evidence="3" type="ORF">PTSG_06864</name>
</gene>
<dbReference type="Gene3D" id="2.60.300.12">
    <property type="entry name" value="HesB-like domain"/>
    <property type="match status" value="1"/>
</dbReference>
<dbReference type="Proteomes" id="UP000007799">
    <property type="component" value="Unassembled WGS sequence"/>
</dbReference>
<dbReference type="InterPro" id="IPR016092">
    <property type="entry name" value="ATAP"/>
</dbReference>
<proteinExistence type="inferred from homology"/>
<dbReference type="OrthoDB" id="333486at2759"/>
<evidence type="ECO:0000256" key="1">
    <source>
        <dbReference type="ARBA" id="ARBA00006718"/>
    </source>
</evidence>
<dbReference type="FunCoup" id="F2UF13">
    <property type="interactions" value="1016"/>
</dbReference>
<dbReference type="GeneID" id="16072825"/>
<keyword evidence="4" id="KW-1185">Reference proteome</keyword>
<feature type="domain" description="Core" evidence="2">
    <location>
        <begin position="32"/>
        <end position="134"/>
    </location>
</feature>
<organism evidence="4">
    <name type="scientific">Salpingoeca rosetta (strain ATCC 50818 / BSB-021)</name>
    <dbReference type="NCBI Taxonomy" id="946362"/>
    <lineage>
        <taxon>Eukaryota</taxon>
        <taxon>Choanoflagellata</taxon>
        <taxon>Craspedida</taxon>
        <taxon>Salpingoecidae</taxon>
        <taxon>Salpingoeca</taxon>
    </lineage>
</organism>
<dbReference type="Pfam" id="PF01521">
    <property type="entry name" value="Fe-S_biosyn"/>
    <property type="match status" value="1"/>
</dbReference>
<reference evidence="3" key="1">
    <citation type="submission" date="2009-08" db="EMBL/GenBank/DDBJ databases">
        <title>Annotation of Salpingoeca rosetta.</title>
        <authorList>
            <consortium name="The Broad Institute Genome Sequencing Platform"/>
            <person name="Russ C."/>
            <person name="Cuomo C."/>
            <person name="Burger G."/>
            <person name="Gray M.W."/>
            <person name="Holland P.W.H."/>
            <person name="King N."/>
            <person name="Lang F.B.F."/>
            <person name="Roger A.J."/>
            <person name="Ruiz-Trillo I."/>
            <person name="Young S.K."/>
            <person name="Zeng Q."/>
            <person name="Gargeya S."/>
            <person name="Alvarado L."/>
            <person name="Berlin A."/>
            <person name="Chapman S.B."/>
            <person name="Chen Z."/>
            <person name="Freedman E."/>
            <person name="Gellesch M."/>
            <person name="Goldberg J."/>
            <person name="Griggs A."/>
            <person name="Gujja S."/>
            <person name="Heilman E."/>
            <person name="Heiman D."/>
            <person name="Howarth C."/>
            <person name="Mehta T."/>
            <person name="Neiman D."/>
            <person name="Pearson M."/>
            <person name="Roberts A."/>
            <person name="Saif S."/>
            <person name="Shea T."/>
            <person name="Shenoy N."/>
            <person name="Sisk P."/>
            <person name="Stolte C."/>
            <person name="Sykes S."/>
            <person name="White J."/>
            <person name="Yandava C."/>
            <person name="Haas B."/>
            <person name="Nusbaum C."/>
            <person name="Birren B."/>
        </authorList>
    </citation>
    <scope>NUCLEOTIDE SEQUENCE [LARGE SCALE GENOMIC DNA]</scope>
    <source>
        <strain evidence="3">ATCC 50818</strain>
    </source>
</reference>
<dbReference type="PANTHER" id="PTHR10072">
    <property type="entry name" value="IRON-SULFUR CLUSTER ASSEMBLY PROTEIN"/>
    <property type="match status" value="1"/>
</dbReference>
<accession>F2UF13</accession>
<sequence length="138" mass="15145">MSQVYRALRHMSAIPLRAVTKPSKARAPKAVLQVTPAAADRIKTLLKDKPDAVGLRVSVRDRGCTGNSFHLDYAYDKDAKKFDEVIEQHGVKVIVDSGAILRVLHSTMDFSEGDEAEGFVFENPQAKGTCGCGESFFF</sequence>
<dbReference type="RefSeq" id="XP_004992266.1">
    <property type="nucleotide sequence ID" value="XM_004992209.1"/>
</dbReference>
<dbReference type="eggNOG" id="KOG1120">
    <property type="taxonomic scope" value="Eukaryota"/>
</dbReference>